<reference evidence="1" key="1">
    <citation type="submission" date="2020-04" db="EMBL/GenBank/DDBJ databases">
        <title>Genome Sequencing for Pseudoaltermonas arctica.</title>
        <authorList>
            <person name="Elkins N.S."/>
        </authorList>
    </citation>
    <scope>NUCLEOTIDE SEQUENCE [LARGE SCALE GENOMIC DNA]</scope>
    <source>
        <strain evidence="1">NEC-BIFX-2020_0012</strain>
    </source>
</reference>
<accession>A0A7Y0DU69</accession>
<comment type="caution">
    <text evidence="1">The sequence shown here is derived from an EMBL/GenBank/DDBJ whole genome shotgun (WGS) entry which is preliminary data.</text>
</comment>
<name>A0A7Y0DU69_9GAMM</name>
<evidence type="ECO:0000313" key="1">
    <source>
        <dbReference type="EMBL" id="NMM41553.1"/>
    </source>
</evidence>
<organism evidence="1 2">
    <name type="scientific">Pseudoalteromonas arctica</name>
    <dbReference type="NCBI Taxonomy" id="394751"/>
    <lineage>
        <taxon>Bacteria</taxon>
        <taxon>Pseudomonadati</taxon>
        <taxon>Pseudomonadota</taxon>
        <taxon>Gammaproteobacteria</taxon>
        <taxon>Alteromonadales</taxon>
        <taxon>Pseudoalteromonadaceae</taxon>
        <taxon>Pseudoalteromonas</taxon>
    </lineage>
</organism>
<keyword evidence="2" id="KW-1185">Reference proteome</keyword>
<dbReference type="Proteomes" id="UP000570493">
    <property type="component" value="Unassembled WGS sequence"/>
</dbReference>
<proteinExistence type="predicted"/>
<protein>
    <recommendedName>
        <fullName evidence="3">Orphan protein</fullName>
    </recommendedName>
</protein>
<evidence type="ECO:0000313" key="2">
    <source>
        <dbReference type="Proteomes" id="UP000570493"/>
    </source>
</evidence>
<evidence type="ECO:0008006" key="3">
    <source>
        <dbReference type="Google" id="ProtNLM"/>
    </source>
</evidence>
<gene>
    <name evidence="1" type="ORF">HHO47_12190</name>
</gene>
<dbReference type="EMBL" id="JABBMT010000018">
    <property type="protein sequence ID" value="NMM41553.1"/>
    <property type="molecule type" value="Genomic_DNA"/>
</dbReference>
<dbReference type="RefSeq" id="WP_169020532.1">
    <property type="nucleotide sequence ID" value="NZ_JABBMT010000018.1"/>
</dbReference>
<dbReference type="AlphaFoldDB" id="A0A7Y0DU69"/>
<sequence length="108" mass="11758">MNRAQALAEFARFGKQKDEAISIIVSTTSDEQSPAYTLTLATLLDVLTRCLTGEIALDDLELWANVIESRTDIDHSAVEGAIYALSNSEQMGELDKSKVAKLIELLAS</sequence>